<gene>
    <name evidence="2" type="ORF">MNKW57_13340</name>
</gene>
<keyword evidence="3" id="KW-1185">Reference proteome</keyword>
<sequence>MLVAAVLLRQHLVGFRPVFSWFQYAGLAAVLIGLFCTFLFGWGVRMRNPEVRRNAIVGLFLGLLPLGVVLLSVGQKNFAVPPIHDITTDTVNPPQYRVALTARAPGENSLEYAGEALALQQLEAYPDLSPLFFELPAADVTRLAAEVALAQGWQILARDESAGYIEAVATTPLLRFRDDVVIRVVAEGQGSRVDVRSSSRVGVSDLGANAERIRVFSAALKEAVAAEGRR</sequence>
<keyword evidence="1" id="KW-0472">Membrane</keyword>
<evidence type="ECO:0000313" key="2">
    <source>
        <dbReference type="EMBL" id="GMG87013.1"/>
    </source>
</evidence>
<dbReference type="EMBL" id="BSYJ01000002">
    <property type="protein sequence ID" value="GMG87013.1"/>
    <property type="molecule type" value="Genomic_DNA"/>
</dbReference>
<reference evidence="2 3" key="1">
    <citation type="submission" date="2023-04" db="EMBL/GenBank/DDBJ databases">
        <title>Marinobulbifer ophiurae gen. nov., sp. Nov., isolate from tissue of brittle star Ophioplocus japonicus.</title>
        <authorList>
            <person name="Kawano K."/>
            <person name="Sawayama S."/>
            <person name="Nakagawa S."/>
        </authorList>
    </citation>
    <scope>NUCLEOTIDE SEQUENCE [LARGE SCALE GENOMIC DNA]</scope>
    <source>
        <strain evidence="2 3">NKW57</strain>
    </source>
</reference>
<proteinExistence type="predicted"/>
<dbReference type="Pfam" id="PF07386">
    <property type="entry name" value="DUF1499"/>
    <property type="match status" value="1"/>
</dbReference>
<keyword evidence="1" id="KW-1133">Transmembrane helix</keyword>
<dbReference type="InterPro" id="IPR010865">
    <property type="entry name" value="DUF1499"/>
</dbReference>
<dbReference type="Proteomes" id="UP001224392">
    <property type="component" value="Unassembled WGS sequence"/>
</dbReference>
<organism evidence="2 3">
    <name type="scientific">Biformimicrobium ophioploci</name>
    <dbReference type="NCBI Taxonomy" id="3036711"/>
    <lineage>
        <taxon>Bacteria</taxon>
        <taxon>Pseudomonadati</taxon>
        <taxon>Pseudomonadota</taxon>
        <taxon>Gammaproteobacteria</taxon>
        <taxon>Cellvibrionales</taxon>
        <taxon>Microbulbiferaceae</taxon>
        <taxon>Biformimicrobium</taxon>
    </lineage>
</organism>
<evidence type="ECO:0008006" key="4">
    <source>
        <dbReference type="Google" id="ProtNLM"/>
    </source>
</evidence>
<accession>A0ABQ6LY44</accession>
<name>A0ABQ6LY44_9GAMM</name>
<protein>
    <recommendedName>
        <fullName evidence="4">DUF1499 domain-containing protein</fullName>
    </recommendedName>
</protein>
<comment type="caution">
    <text evidence="2">The sequence shown here is derived from an EMBL/GenBank/DDBJ whole genome shotgun (WGS) entry which is preliminary data.</text>
</comment>
<keyword evidence="1" id="KW-0812">Transmembrane</keyword>
<evidence type="ECO:0000256" key="1">
    <source>
        <dbReference type="SAM" id="Phobius"/>
    </source>
</evidence>
<evidence type="ECO:0000313" key="3">
    <source>
        <dbReference type="Proteomes" id="UP001224392"/>
    </source>
</evidence>
<feature type="transmembrane region" description="Helical" evidence="1">
    <location>
        <begin position="21"/>
        <end position="44"/>
    </location>
</feature>
<feature type="transmembrane region" description="Helical" evidence="1">
    <location>
        <begin position="56"/>
        <end position="74"/>
    </location>
</feature>